<evidence type="ECO:0000256" key="3">
    <source>
        <dbReference type="ARBA" id="ARBA00023043"/>
    </source>
</evidence>
<feature type="region of interest" description="Disordered" evidence="7">
    <location>
        <begin position="1"/>
        <end position="20"/>
    </location>
</feature>
<evidence type="ECO:0000256" key="7">
    <source>
        <dbReference type="SAM" id="MobiDB-lite"/>
    </source>
</evidence>
<dbReference type="InterPro" id="IPR036770">
    <property type="entry name" value="Ankyrin_rpt-contain_sf"/>
</dbReference>
<dbReference type="SUPFAM" id="SSF48403">
    <property type="entry name" value="Ankyrin repeat"/>
    <property type="match status" value="1"/>
</dbReference>
<evidence type="ECO:0000256" key="2">
    <source>
        <dbReference type="ARBA" id="ARBA00023015"/>
    </source>
</evidence>
<dbReference type="InterPro" id="IPR047571">
    <property type="entry name" value="OCA"/>
</dbReference>
<feature type="repeat" description="ANK" evidence="6">
    <location>
        <begin position="298"/>
        <end position="330"/>
    </location>
</feature>
<gene>
    <name evidence="9" type="ORF">HHUSO_G32698</name>
</gene>
<dbReference type="EMBL" id="JAHFZB010000040">
    <property type="protein sequence ID" value="KAK6469266.1"/>
    <property type="molecule type" value="Genomic_DNA"/>
</dbReference>
<organism evidence="9 10">
    <name type="scientific">Huso huso</name>
    <name type="common">Beluga</name>
    <name type="synonym">Acipenser huso</name>
    <dbReference type="NCBI Taxonomy" id="61971"/>
    <lineage>
        <taxon>Eukaryota</taxon>
        <taxon>Metazoa</taxon>
        <taxon>Chordata</taxon>
        <taxon>Craniata</taxon>
        <taxon>Vertebrata</taxon>
        <taxon>Euteleostomi</taxon>
        <taxon>Actinopterygii</taxon>
        <taxon>Chondrostei</taxon>
        <taxon>Acipenseriformes</taxon>
        <taxon>Acipenseridae</taxon>
        <taxon>Huso</taxon>
    </lineage>
</organism>
<feature type="non-terminal residue" evidence="9">
    <location>
        <position position="1"/>
    </location>
</feature>
<sequence>ASSSDQPEPRPYQGVRVKEPVKELLKRKRGNHNNTMVTSPPTVVLPHAALSTYSPVGYSGCMDVGSSGSEPLYTEDGTICTAWIAQPSAATLQPLTHWAPCPEYLPLDGSAPTYTADMYVQPMCPSYAVVGPSSVLTYTSTPLFTNFAEPHKQENHPGIKNAIPWAQDLYFLSQPRHPAPSPIPQGELQDPQAQVAYFPWAQPISALPAQAFQCPSAATPFTSPQLVPLPVTVPEPAAQELEEAHRTLGSMPIEKLLQEDQDRDTILHIYTAKGMREYAIVAAEKMSRLRSIDAKEHHGKTALLVAVTANHPYIAHDLIMLGADINMVDDKGQTALHLAATYGFLEVIQVILSTATTIGLEILDFEGHTPLHCAVLTHNSMRRELNHDLTISPERQKELERRIVEVMACIKLLVQAGANVTSQDIKSSKSVLHLTVQEGNYLLLKFFLELNTGKDEDFINMKAHSNTALHMAAALRNEIYQEEIIKLLLHHAADPSIRNLENEQPIHLVQPGEEGERVRQLLRKGRTGLVHNHRSSSSS</sequence>
<keyword evidence="10" id="KW-1185">Reference proteome</keyword>
<dbReference type="InterPro" id="IPR002110">
    <property type="entry name" value="Ankyrin_rpt"/>
</dbReference>
<feature type="domain" description="OCA" evidence="8">
    <location>
        <begin position="9"/>
        <end position="31"/>
    </location>
</feature>
<evidence type="ECO:0000313" key="9">
    <source>
        <dbReference type="EMBL" id="KAK6469266.1"/>
    </source>
</evidence>
<dbReference type="PROSITE" id="PS50297">
    <property type="entry name" value="ANK_REP_REGION"/>
    <property type="match status" value="2"/>
</dbReference>
<keyword evidence="4" id="KW-0010">Activator</keyword>
<dbReference type="PANTHER" id="PTHR24124:SF7">
    <property type="entry name" value="NF-KAPPA-B INHIBITOR DELTA"/>
    <property type="match status" value="1"/>
</dbReference>
<dbReference type="PRINTS" id="PR01415">
    <property type="entry name" value="ANKYRIN"/>
</dbReference>
<feature type="repeat" description="ANK" evidence="6">
    <location>
        <begin position="464"/>
        <end position="500"/>
    </location>
</feature>
<evidence type="ECO:0000256" key="6">
    <source>
        <dbReference type="PROSITE-ProRule" id="PRU00023"/>
    </source>
</evidence>
<comment type="caution">
    <text evidence="9">The sequence shown here is derived from an EMBL/GenBank/DDBJ whole genome shotgun (WGS) entry which is preliminary data.</text>
</comment>
<proteinExistence type="predicted"/>
<evidence type="ECO:0000256" key="1">
    <source>
        <dbReference type="ARBA" id="ARBA00022737"/>
    </source>
</evidence>
<dbReference type="PROSITE" id="PS50088">
    <property type="entry name" value="ANK_REPEAT"/>
    <property type="match status" value="3"/>
</dbReference>
<protein>
    <submittedName>
        <fullName evidence="9">NF-kappa-B inhibitor delta-like isoform X1</fullName>
    </submittedName>
</protein>
<keyword evidence="5" id="KW-0804">Transcription</keyword>
<name>A0ABR0YA31_HUSHU</name>
<keyword evidence="2" id="KW-0805">Transcription regulation</keyword>
<dbReference type="InterPro" id="IPR015389">
    <property type="entry name" value="PD-C2-AF1"/>
</dbReference>
<accession>A0ABR0YA31</accession>
<dbReference type="Pfam" id="PF09310">
    <property type="entry name" value="PD-C2-AF1"/>
    <property type="match status" value="2"/>
</dbReference>
<dbReference type="Proteomes" id="UP001369086">
    <property type="component" value="Unassembled WGS sequence"/>
</dbReference>
<dbReference type="SMART" id="SM00248">
    <property type="entry name" value="ANK"/>
    <property type="match status" value="6"/>
</dbReference>
<evidence type="ECO:0000313" key="10">
    <source>
        <dbReference type="Proteomes" id="UP001369086"/>
    </source>
</evidence>
<reference evidence="9 10" key="1">
    <citation type="submission" date="2021-05" db="EMBL/GenBank/DDBJ databases">
        <authorList>
            <person name="Zahm M."/>
            <person name="Klopp C."/>
            <person name="Cabau C."/>
            <person name="Kuhl H."/>
            <person name="Suciu R."/>
            <person name="Ciorpac M."/>
            <person name="Holostenco D."/>
            <person name="Gessner J."/>
            <person name="Wuertz S."/>
            <person name="Hohne C."/>
            <person name="Stock M."/>
            <person name="Gislard M."/>
            <person name="Lluch J."/>
            <person name="Milhes M."/>
            <person name="Lampietro C."/>
            <person name="Lopez Roques C."/>
            <person name="Donnadieu C."/>
            <person name="Du K."/>
            <person name="Schartl M."/>
            <person name="Guiguen Y."/>
        </authorList>
    </citation>
    <scope>NUCLEOTIDE SEQUENCE [LARGE SCALE GENOMIC DNA]</scope>
    <source>
        <strain evidence="9">Hh-F2</strain>
        <tissue evidence="9">Blood</tissue>
    </source>
</reference>
<feature type="repeat" description="ANK" evidence="6">
    <location>
        <begin position="331"/>
        <end position="358"/>
    </location>
</feature>
<evidence type="ECO:0000256" key="4">
    <source>
        <dbReference type="ARBA" id="ARBA00023159"/>
    </source>
</evidence>
<keyword evidence="3 6" id="KW-0040">ANK repeat</keyword>
<keyword evidence="1" id="KW-0677">Repeat</keyword>
<evidence type="ECO:0000256" key="5">
    <source>
        <dbReference type="ARBA" id="ARBA00023163"/>
    </source>
</evidence>
<dbReference type="PROSITE" id="PS52003">
    <property type="entry name" value="OCA"/>
    <property type="match status" value="1"/>
</dbReference>
<dbReference type="PANTHER" id="PTHR24124">
    <property type="entry name" value="ANKYRIN REPEAT FAMILY A"/>
    <property type="match status" value="1"/>
</dbReference>
<evidence type="ECO:0000259" key="8">
    <source>
        <dbReference type="PROSITE" id="PS52003"/>
    </source>
</evidence>
<dbReference type="Pfam" id="PF12796">
    <property type="entry name" value="Ank_2"/>
    <property type="match status" value="2"/>
</dbReference>
<dbReference type="Gene3D" id="1.25.40.20">
    <property type="entry name" value="Ankyrin repeat-containing domain"/>
    <property type="match status" value="1"/>
</dbReference>